<proteinExistence type="predicted"/>
<evidence type="ECO:0000313" key="2">
    <source>
        <dbReference type="EMBL" id="VWO98331.1"/>
    </source>
</evidence>
<feature type="region of interest" description="Disordered" evidence="1">
    <location>
        <begin position="482"/>
        <end position="506"/>
    </location>
</feature>
<name>A0A5K1K1N0_9APHY</name>
<feature type="compositionally biased region" description="Low complexity" evidence="1">
    <location>
        <begin position="345"/>
        <end position="354"/>
    </location>
</feature>
<feature type="region of interest" description="Disordered" evidence="1">
    <location>
        <begin position="100"/>
        <end position="170"/>
    </location>
</feature>
<evidence type="ECO:0000256" key="1">
    <source>
        <dbReference type="SAM" id="MobiDB-lite"/>
    </source>
</evidence>
<organism evidence="2">
    <name type="scientific">Ganoderma boninense</name>
    <dbReference type="NCBI Taxonomy" id="34458"/>
    <lineage>
        <taxon>Eukaryota</taxon>
        <taxon>Fungi</taxon>
        <taxon>Dikarya</taxon>
        <taxon>Basidiomycota</taxon>
        <taxon>Agaricomycotina</taxon>
        <taxon>Agaricomycetes</taxon>
        <taxon>Polyporales</taxon>
        <taxon>Polyporaceae</taxon>
        <taxon>Ganoderma</taxon>
    </lineage>
</organism>
<feature type="compositionally biased region" description="Basic and acidic residues" evidence="1">
    <location>
        <begin position="233"/>
        <end position="249"/>
    </location>
</feature>
<reference evidence="2" key="1">
    <citation type="submission" date="2019-10" db="EMBL/GenBank/DDBJ databases">
        <authorList>
            <person name="Nor Muhammad N."/>
        </authorList>
    </citation>
    <scope>NUCLEOTIDE SEQUENCE</scope>
</reference>
<feature type="compositionally biased region" description="Polar residues" evidence="1">
    <location>
        <begin position="405"/>
        <end position="418"/>
    </location>
</feature>
<accession>A0A5K1K1N0</accession>
<dbReference type="AlphaFoldDB" id="A0A5K1K1N0"/>
<feature type="region of interest" description="Disordered" evidence="1">
    <location>
        <begin position="199"/>
        <end position="450"/>
    </location>
</feature>
<feature type="compositionally biased region" description="Basic and acidic residues" evidence="1">
    <location>
        <begin position="372"/>
        <end position="398"/>
    </location>
</feature>
<feature type="compositionally biased region" description="Basic and acidic residues" evidence="1">
    <location>
        <begin position="431"/>
        <end position="444"/>
    </location>
</feature>
<sequence length="613" mass="67931">MKRSVSAAALRRVRKFSDSVRPILVDHSVEPHRDAVVSVTTNRPRHTKDDSFFDYGGKWKNQPLKGRESNLKRSLSHRNIRKDDIRPYLLANPSQSTHDLWVGGGEMKNDVEPRRPHAQTPLRSRFSADTEDLDVQAPRGRKADKKVLDPVVQAETQRPSRPPRPADEDLLKDVYGQGNAAGFAPPAACAVREHLREERGRQKNMGLAAAGATTARPGELVRHRGPATQGREALARRGHDGRQHTKVQADEEVGPPVPPKDDISAKMSSPFAPTPSRHRLRTGPDGVLTRKLSSRSAPDGTSGVSKVVPMAGRPVTLDERREPLDLDELYSAIAGHGEAPRPTGSSSLYRSSSLGNTNTQASTHPLQHPHPRPLDRRDHRTVCPDERKPRPAHAEYRPQKPSPLGTRQPSVVPLSSRTDAYLPEPLHKRRPSEMDVPHDVRPEDGGQVSTVRRPPMQIYATVHAPAQARAPATARAMQLKLKPLPPSPVPSTRTMAKGQGSMRPREVPRPIQMSMTITTASPKGLGSYESDHVVIAPFSPATSLVSTAASFRDYHEEGLLEQLMTQTDDPRMSRRDRYVTEQLTRALAEPERVRPVSFRKKHAGMPQRAGRWQ</sequence>
<gene>
    <name evidence="2" type="primary">Q32WF7</name>
</gene>
<feature type="region of interest" description="Disordered" evidence="1">
    <location>
        <begin position="590"/>
        <end position="613"/>
    </location>
</feature>
<dbReference type="EMBL" id="LR726882">
    <property type="protein sequence ID" value="VWO98331.1"/>
    <property type="molecule type" value="Genomic_DNA"/>
</dbReference>
<protein>
    <submittedName>
        <fullName evidence="2">Mannitol dehydrogenase</fullName>
    </submittedName>
</protein>